<dbReference type="KEGG" id="sva:SVA_1349"/>
<dbReference type="PANTHER" id="PTHR34216:SF3">
    <property type="entry name" value="POLY-BETA-1,6-N-ACETYL-D-GLUCOSAMINE N-DEACETYLASE"/>
    <property type="match status" value="1"/>
</dbReference>
<dbReference type="GO" id="GO:0005975">
    <property type="term" value="P:carbohydrate metabolic process"/>
    <property type="evidence" value="ECO:0007669"/>
    <property type="project" value="InterPro"/>
</dbReference>
<evidence type="ECO:0000313" key="4">
    <source>
        <dbReference type="EMBL" id="BAU47916.1"/>
    </source>
</evidence>
<dbReference type="InterPro" id="IPR011330">
    <property type="entry name" value="Glyco_hydro/deAcase_b/a-brl"/>
</dbReference>
<gene>
    <name evidence="4" type="ORF">SVA_1349</name>
</gene>
<dbReference type="AlphaFoldDB" id="A0A1B4V2Z0"/>
<dbReference type="Proteomes" id="UP000218899">
    <property type="component" value="Chromosome"/>
</dbReference>
<dbReference type="PROSITE" id="PS51677">
    <property type="entry name" value="NODB"/>
    <property type="match status" value="1"/>
</dbReference>
<name>A0A1B4V2Z0_9GAMM</name>
<dbReference type="SUPFAM" id="SSF88713">
    <property type="entry name" value="Glycoside hydrolase/deacetylase"/>
    <property type="match status" value="1"/>
</dbReference>
<keyword evidence="2" id="KW-0732">Signal</keyword>
<dbReference type="CDD" id="cd10918">
    <property type="entry name" value="CE4_NodB_like_5s_6s"/>
    <property type="match status" value="1"/>
</dbReference>
<comment type="subcellular location">
    <subcellularLocation>
        <location evidence="1">Secreted</location>
    </subcellularLocation>
</comment>
<dbReference type="GO" id="GO:0005576">
    <property type="term" value="C:extracellular region"/>
    <property type="evidence" value="ECO:0007669"/>
    <property type="project" value="UniProtKB-SubCell"/>
</dbReference>
<evidence type="ECO:0000256" key="1">
    <source>
        <dbReference type="ARBA" id="ARBA00004613"/>
    </source>
</evidence>
<dbReference type="RefSeq" id="WP_096460479.1">
    <property type="nucleotide sequence ID" value="NZ_AP014936.1"/>
</dbReference>
<evidence type="ECO:0000313" key="5">
    <source>
        <dbReference type="Proteomes" id="UP000218899"/>
    </source>
</evidence>
<dbReference type="EMBL" id="AP014936">
    <property type="protein sequence ID" value="BAU47916.1"/>
    <property type="molecule type" value="Genomic_DNA"/>
</dbReference>
<protein>
    <submittedName>
        <fullName evidence="4">Polysaccharide deacetylase</fullName>
    </submittedName>
</protein>
<dbReference type="OrthoDB" id="9814639at2"/>
<evidence type="ECO:0000259" key="3">
    <source>
        <dbReference type="PROSITE" id="PS51677"/>
    </source>
</evidence>
<organism evidence="4 5">
    <name type="scientific">Sulfurifustis variabilis</name>
    <dbReference type="NCBI Taxonomy" id="1675686"/>
    <lineage>
        <taxon>Bacteria</taxon>
        <taxon>Pseudomonadati</taxon>
        <taxon>Pseudomonadota</taxon>
        <taxon>Gammaproteobacteria</taxon>
        <taxon>Acidiferrobacterales</taxon>
        <taxon>Acidiferrobacteraceae</taxon>
        <taxon>Sulfurifustis</taxon>
    </lineage>
</organism>
<keyword evidence="5" id="KW-1185">Reference proteome</keyword>
<dbReference type="Gene3D" id="3.20.20.370">
    <property type="entry name" value="Glycoside hydrolase/deacetylase"/>
    <property type="match status" value="1"/>
</dbReference>
<accession>A0A1B4V2Z0</accession>
<dbReference type="GO" id="GO:0016810">
    <property type="term" value="F:hydrolase activity, acting on carbon-nitrogen (but not peptide) bonds"/>
    <property type="evidence" value="ECO:0007669"/>
    <property type="project" value="InterPro"/>
</dbReference>
<dbReference type="InterPro" id="IPR002509">
    <property type="entry name" value="NODB_dom"/>
</dbReference>
<dbReference type="InterPro" id="IPR051398">
    <property type="entry name" value="Polysacch_Deacetylase"/>
</dbReference>
<dbReference type="Pfam" id="PF01522">
    <property type="entry name" value="Polysacc_deac_1"/>
    <property type="match status" value="1"/>
</dbReference>
<proteinExistence type="predicted"/>
<feature type="domain" description="NodB homology" evidence="3">
    <location>
        <begin position="63"/>
        <end position="260"/>
    </location>
</feature>
<reference evidence="4 5" key="1">
    <citation type="submission" date="2015-08" db="EMBL/GenBank/DDBJ databases">
        <title>Complete genome sequence of Sulfurifustis variabilis.</title>
        <authorList>
            <person name="Miura A."/>
            <person name="Kojima H."/>
            <person name="Fukui M."/>
        </authorList>
    </citation>
    <scope>NUCLEOTIDE SEQUENCE [LARGE SCALE GENOMIC DNA]</scope>
    <source>
        <strain evidence="5">skN76</strain>
    </source>
</reference>
<dbReference type="PANTHER" id="PTHR34216">
    <property type="match status" value="1"/>
</dbReference>
<evidence type="ECO:0000256" key="2">
    <source>
        <dbReference type="ARBA" id="ARBA00022729"/>
    </source>
</evidence>
<sequence>MRGIVVFMYHALYRTRAEREAIDPADRPYAVSVDVFEAQLDRLRASGVPVLAPEALCTESPQSGVVLTFDDGHASNRDYAFPALADRGLRALFFVTTDFIGRRPGFCGWTGLREMAEAGMVLGSHGRTHRFFDDLTDDEAGAELAHSRLAIERETGARVETLSFPGGRFRAGQLALARAAGYRRCFSSQVGVWRGGTAAAGSAVPRIPVRADTSIALYARYAAADPLLLARAQATYGLKRLARRMMGNRLYHAIYERFSV</sequence>